<protein>
    <submittedName>
        <fullName evidence="1">Oxidoreductase</fullName>
    </submittedName>
</protein>
<accession>A0ACC0D529</accession>
<comment type="caution">
    <text evidence="1">The sequence shown here is derived from an EMBL/GenBank/DDBJ whole genome shotgun (WGS) entry which is preliminary data.</text>
</comment>
<reference evidence="1 2" key="1">
    <citation type="journal article" date="2022" name="New Phytol.">
        <title>Ecological generalism drives hyperdiversity of secondary metabolite gene clusters in xylarialean endophytes.</title>
        <authorList>
            <person name="Franco M.E.E."/>
            <person name="Wisecaver J.H."/>
            <person name="Arnold A.E."/>
            <person name="Ju Y.M."/>
            <person name="Slot J.C."/>
            <person name="Ahrendt S."/>
            <person name="Moore L.P."/>
            <person name="Eastman K.E."/>
            <person name="Scott K."/>
            <person name="Konkel Z."/>
            <person name="Mondo S.J."/>
            <person name="Kuo A."/>
            <person name="Hayes R.D."/>
            <person name="Haridas S."/>
            <person name="Andreopoulos B."/>
            <person name="Riley R."/>
            <person name="LaButti K."/>
            <person name="Pangilinan J."/>
            <person name="Lipzen A."/>
            <person name="Amirebrahimi M."/>
            <person name="Yan J."/>
            <person name="Adam C."/>
            <person name="Keymanesh K."/>
            <person name="Ng V."/>
            <person name="Louie K."/>
            <person name="Northen T."/>
            <person name="Drula E."/>
            <person name="Henrissat B."/>
            <person name="Hsieh H.M."/>
            <person name="Youens-Clark K."/>
            <person name="Lutzoni F."/>
            <person name="Miadlikowska J."/>
            <person name="Eastwood D.C."/>
            <person name="Hamelin R.C."/>
            <person name="Grigoriev I.V."/>
            <person name="U'Ren J.M."/>
        </authorList>
    </citation>
    <scope>NUCLEOTIDE SEQUENCE [LARGE SCALE GENOMIC DNA]</scope>
    <source>
        <strain evidence="1 2">ER1909</strain>
    </source>
</reference>
<name>A0ACC0D529_9PEZI</name>
<sequence>MPHKEEVEEPAEEFTPELYPPFPDDIPTLDIPTITLSKLLEDDAAEQDRVFSACVGRGFFYLELGGCEAGSTILSGAEQIARLGSRVFQLPLAEKMRYKQAHKQLFGYKFAGSSVTDKAGTPDTAEFFNVAKNDMIVPDAEMRRPWPAEVLESKDLFAAYVRSAHAVGLKVLAVLAEKMGVDPGEFAARHRIEEPSGDHVRITRGPPRAVKEMPEVQTPSHTDSGSDQGKEQIQTPSHTDFGTITILMNWLGGLQVWSESARKAHLSNGQPDGPGEWLWIKPKRGCAIINLGDAAMRFSNGVLCAGRHRVIPAPGAQGEWPRYSIVYFVRPEDSCLMKKFKVQGAPESSEDEEEAITATEWIFRQSSALGNKLDD</sequence>
<evidence type="ECO:0000313" key="2">
    <source>
        <dbReference type="Proteomes" id="UP001497680"/>
    </source>
</evidence>
<gene>
    <name evidence="1" type="ORF">F4821DRAFT_258721</name>
</gene>
<keyword evidence="2" id="KW-1185">Reference proteome</keyword>
<dbReference type="EMBL" id="MU394306">
    <property type="protein sequence ID" value="KAI6087668.1"/>
    <property type="molecule type" value="Genomic_DNA"/>
</dbReference>
<dbReference type="Proteomes" id="UP001497680">
    <property type="component" value="Unassembled WGS sequence"/>
</dbReference>
<evidence type="ECO:0000313" key="1">
    <source>
        <dbReference type="EMBL" id="KAI6087668.1"/>
    </source>
</evidence>
<organism evidence="1 2">
    <name type="scientific">Hypoxylon rubiginosum</name>
    <dbReference type="NCBI Taxonomy" id="110542"/>
    <lineage>
        <taxon>Eukaryota</taxon>
        <taxon>Fungi</taxon>
        <taxon>Dikarya</taxon>
        <taxon>Ascomycota</taxon>
        <taxon>Pezizomycotina</taxon>
        <taxon>Sordariomycetes</taxon>
        <taxon>Xylariomycetidae</taxon>
        <taxon>Xylariales</taxon>
        <taxon>Hypoxylaceae</taxon>
        <taxon>Hypoxylon</taxon>
    </lineage>
</organism>
<proteinExistence type="predicted"/>